<feature type="disulfide bond" evidence="21">
    <location>
        <begin position="495"/>
        <end position="507"/>
    </location>
</feature>
<comment type="catalytic activity">
    <reaction evidence="9">
        <text>a uridine in tRNA = a pseudouridine in tRNA</text>
        <dbReference type="Rhea" id="RHEA:54572"/>
        <dbReference type="Rhea" id="RHEA-COMP:13339"/>
        <dbReference type="Rhea" id="RHEA-COMP:13934"/>
        <dbReference type="ChEBI" id="CHEBI:65314"/>
        <dbReference type="ChEBI" id="CHEBI:65315"/>
    </reaction>
</comment>
<dbReference type="EMBL" id="CADCXV010001094">
    <property type="protein sequence ID" value="CAB0041161.1"/>
    <property type="molecule type" value="Genomic_DNA"/>
</dbReference>
<evidence type="ECO:0000313" key="25">
    <source>
        <dbReference type="EMBL" id="CAB0041161.1"/>
    </source>
</evidence>
<dbReference type="InterPro" id="IPR001406">
    <property type="entry name" value="PsdUridine_synth_TruA"/>
</dbReference>
<dbReference type="EC" id="5.4.99.12" evidence="13"/>
<evidence type="ECO:0000256" key="6">
    <source>
        <dbReference type="ARBA" id="ARBA00023157"/>
    </source>
</evidence>
<evidence type="ECO:0000256" key="18">
    <source>
        <dbReference type="ARBA" id="ARBA00081344"/>
    </source>
</evidence>
<evidence type="ECO:0000256" key="21">
    <source>
        <dbReference type="PROSITE-ProRule" id="PRU00124"/>
    </source>
</evidence>
<dbReference type="CDD" id="cd00112">
    <property type="entry name" value="LDLa"/>
    <property type="match status" value="4"/>
</dbReference>
<feature type="disulfide bond" evidence="21">
    <location>
        <begin position="440"/>
        <end position="452"/>
    </location>
</feature>
<feature type="active site" description="Nucleophile" evidence="19">
    <location>
        <position position="135"/>
    </location>
</feature>
<dbReference type="AlphaFoldDB" id="A0A6H5IW98"/>
<dbReference type="InterPro" id="IPR036055">
    <property type="entry name" value="LDL_receptor-like_sf"/>
</dbReference>
<dbReference type="GO" id="GO:0003723">
    <property type="term" value="F:RNA binding"/>
    <property type="evidence" value="ECO:0007669"/>
    <property type="project" value="InterPro"/>
</dbReference>
<feature type="binding site" evidence="20">
    <location>
        <position position="189"/>
    </location>
    <ligand>
        <name>substrate</name>
    </ligand>
</feature>
<dbReference type="GO" id="GO:0160147">
    <property type="term" value="F:tRNA pseudouridine(38-40) synthase activity"/>
    <property type="evidence" value="ECO:0007669"/>
    <property type="project" value="UniProtKB-EC"/>
</dbReference>
<dbReference type="InterPro" id="IPR043504">
    <property type="entry name" value="Peptidase_S1_PA_chymotrypsin"/>
</dbReference>
<evidence type="ECO:0000256" key="16">
    <source>
        <dbReference type="ARBA" id="ARBA00079087"/>
    </source>
</evidence>
<dbReference type="InterPro" id="IPR035976">
    <property type="entry name" value="Sushi/SCR/CCP_sf"/>
</dbReference>
<dbReference type="SUPFAM" id="SSF57424">
    <property type="entry name" value="LDL receptor-like module"/>
    <property type="match status" value="4"/>
</dbReference>
<evidence type="ECO:0000256" key="22">
    <source>
        <dbReference type="PROSITE-ProRule" id="PRU00302"/>
    </source>
</evidence>
<dbReference type="GO" id="GO:0006508">
    <property type="term" value="P:proteolysis"/>
    <property type="evidence" value="ECO:0007669"/>
    <property type="project" value="InterPro"/>
</dbReference>
<dbReference type="Pfam" id="PF00057">
    <property type="entry name" value="Ldl_recept_a"/>
    <property type="match status" value="4"/>
</dbReference>
<keyword evidence="4" id="KW-0507">mRNA processing</keyword>
<feature type="disulfide bond" evidence="21">
    <location>
        <begin position="502"/>
        <end position="520"/>
    </location>
</feature>
<keyword evidence="8" id="KW-0539">Nucleus</keyword>
<reference evidence="25 26" key="1">
    <citation type="submission" date="2020-02" db="EMBL/GenBank/DDBJ databases">
        <authorList>
            <person name="Ferguson B K."/>
        </authorList>
    </citation>
    <scope>NUCLEOTIDE SEQUENCE [LARGE SCALE GENOMIC DNA]</scope>
</reference>
<evidence type="ECO:0000256" key="12">
    <source>
        <dbReference type="ARBA" id="ARBA00064589"/>
    </source>
</evidence>
<dbReference type="InterPro" id="IPR020095">
    <property type="entry name" value="PsdUridine_synth_TruA_C"/>
</dbReference>
<feature type="disulfide bond" evidence="21">
    <location>
        <begin position="543"/>
        <end position="561"/>
    </location>
</feature>
<dbReference type="SMART" id="SM00192">
    <property type="entry name" value="LDLa"/>
    <property type="match status" value="4"/>
</dbReference>
<comment type="caution">
    <text evidence="22">Lacks conserved residue(s) required for the propagation of feature annotation.</text>
</comment>
<dbReference type="NCBIfam" id="TIGR00071">
    <property type="entry name" value="hisT_truA"/>
    <property type="match status" value="1"/>
</dbReference>
<dbReference type="Proteomes" id="UP000479190">
    <property type="component" value="Unassembled WGS sequence"/>
</dbReference>
<evidence type="ECO:0000256" key="14">
    <source>
        <dbReference type="ARBA" id="ARBA00068582"/>
    </source>
</evidence>
<keyword evidence="5" id="KW-0819">tRNA processing</keyword>
<dbReference type="CDD" id="cd02568">
    <property type="entry name" value="PseudoU_synth_PUS1_PUS2"/>
    <property type="match status" value="1"/>
</dbReference>
<evidence type="ECO:0000256" key="5">
    <source>
        <dbReference type="ARBA" id="ARBA00022694"/>
    </source>
</evidence>
<dbReference type="Gene3D" id="3.30.70.660">
    <property type="entry name" value="Pseudouridine synthase I, catalytic domain, C-terminal subdomain"/>
    <property type="match status" value="1"/>
</dbReference>
<dbReference type="Gene3D" id="2.10.70.10">
    <property type="entry name" value="Complement Module, domain 1"/>
    <property type="match status" value="1"/>
</dbReference>
<gene>
    <name evidence="25" type="ORF">TBRA_LOCUS12840</name>
</gene>
<dbReference type="InterPro" id="IPR041708">
    <property type="entry name" value="PUS1/PUS2-like"/>
</dbReference>
<dbReference type="SUPFAM" id="SSF55120">
    <property type="entry name" value="Pseudouridine synthase"/>
    <property type="match status" value="1"/>
</dbReference>
<dbReference type="SUPFAM" id="SSF57535">
    <property type="entry name" value="Complement control module/SCR domain"/>
    <property type="match status" value="1"/>
</dbReference>
<dbReference type="SUPFAM" id="SSF50494">
    <property type="entry name" value="Trypsin-like serine proteases"/>
    <property type="match status" value="1"/>
</dbReference>
<accession>A0A6H5IW98</accession>
<feature type="region of interest" description="Disordered" evidence="23">
    <location>
        <begin position="572"/>
        <end position="614"/>
    </location>
</feature>
<dbReference type="PANTHER" id="PTHR11142">
    <property type="entry name" value="PSEUDOURIDYLATE SYNTHASE"/>
    <property type="match status" value="1"/>
</dbReference>
<name>A0A6H5IW98_9HYME</name>
<dbReference type="GO" id="GO:0005634">
    <property type="term" value="C:nucleus"/>
    <property type="evidence" value="ECO:0007669"/>
    <property type="project" value="UniProtKB-SubCell"/>
</dbReference>
<dbReference type="InterPro" id="IPR000436">
    <property type="entry name" value="Sushi_SCR_CCP_dom"/>
</dbReference>
<dbReference type="InterPro" id="IPR020103">
    <property type="entry name" value="PsdUridine_synth_cat_dom_sf"/>
</dbReference>
<evidence type="ECO:0000256" key="1">
    <source>
        <dbReference type="ARBA" id="ARBA00001166"/>
    </source>
</evidence>
<dbReference type="FunFam" id="3.30.70.580:FF:000002">
    <property type="entry name" value="tRNA pseudouridine synthase"/>
    <property type="match status" value="1"/>
</dbReference>
<dbReference type="GO" id="GO:0006397">
    <property type="term" value="P:mRNA processing"/>
    <property type="evidence" value="ECO:0007669"/>
    <property type="project" value="UniProtKB-KW"/>
</dbReference>
<dbReference type="PROSITE" id="PS50068">
    <property type="entry name" value="LDLRA_2"/>
    <property type="match status" value="4"/>
</dbReference>
<dbReference type="FunFam" id="3.30.70.660:FF:000002">
    <property type="entry name" value="tRNA pseudouridine synthase"/>
    <property type="match status" value="1"/>
</dbReference>
<feature type="domain" description="Sushi" evidence="24">
    <location>
        <begin position="643"/>
        <end position="692"/>
    </location>
</feature>
<dbReference type="InterPro" id="IPR009003">
    <property type="entry name" value="Peptidase_S1_PA"/>
</dbReference>
<dbReference type="InterPro" id="IPR002172">
    <property type="entry name" value="LDrepeatLR_classA_rpt"/>
</dbReference>
<dbReference type="PANTHER" id="PTHR11142:SF4">
    <property type="entry name" value="PSEUDOURIDYLATE SYNTHASE 1 HOMOLOG"/>
    <property type="match status" value="1"/>
</dbReference>
<dbReference type="PROSITE" id="PS00134">
    <property type="entry name" value="TRYPSIN_HIS"/>
    <property type="match status" value="1"/>
</dbReference>
<dbReference type="InterPro" id="IPR018114">
    <property type="entry name" value="TRYPSIN_HIS"/>
</dbReference>
<evidence type="ECO:0000256" key="15">
    <source>
        <dbReference type="ARBA" id="ARBA00075153"/>
    </source>
</evidence>
<protein>
    <recommendedName>
        <fullName evidence="14">Pseudouridylate synthase 1 homolog</fullName>
        <ecNumber evidence="13">5.4.99.12</ecNumber>
    </recommendedName>
    <alternativeName>
        <fullName evidence="15">tRNA pseudouridine synthase 1</fullName>
    </alternativeName>
    <alternativeName>
        <fullName evidence="18">tRNA pseudouridine(38-40) synthase</fullName>
    </alternativeName>
    <alternativeName>
        <fullName evidence="16">tRNA pseudouridylate synthase I</fullName>
    </alternativeName>
    <alternativeName>
        <fullName evidence="17">tRNA-uridine isomerase I</fullName>
    </alternativeName>
</protein>
<organism evidence="25 26">
    <name type="scientific">Trichogramma brassicae</name>
    <dbReference type="NCBI Taxonomy" id="86971"/>
    <lineage>
        <taxon>Eukaryota</taxon>
        <taxon>Metazoa</taxon>
        <taxon>Ecdysozoa</taxon>
        <taxon>Arthropoda</taxon>
        <taxon>Hexapoda</taxon>
        <taxon>Insecta</taxon>
        <taxon>Pterygota</taxon>
        <taxon>Neoptera</taxon>
        <taxon>Endopterygota</taxon>
        <taxon>Hymenoptera</taxon>
        <taxon>Apocrita</taxon>
        <taxon>Proctotrupomorpha</taxon>
        <taxon>Chalcidoidea</taxon>
        <taxon>Trichogrammatidae</taxon>
        <taxon>Trichogramma</taxon>
    </lineage>
</organism>
<dbReference type="Gene3D" id="4.10.400.10">
    <property type="entry name" value="Low-density Lipoprotein Receptor"/>
    <property type="match status" value="4"/>
</dbReference>
<dbReference type="InterPro" id="IPR023415">
    <property type="entry name" value="LDLR_class-A_CS"/>
</dbReference>
<evidence type="ECO:0000259" key="24">
    <source>
        <dbReference type="PROSITE" id="PS50923"/>
    </source>
</evidence>
<proteinExistence type="inferred from homology"/>
<dbReference type="PROSITE" id="PS50923">
    <property type="entry name" value="SUSHI"/>
    <property type="match status" value="1"/>
</dbReference>
<keyword evidence="7" id="KW-0413">Isomerase</keyword>
<evidence type="ECO:0000256" key="23">
    <source>
        <dbReference type="SAM" id="MobiDB-lite"/>
    </source>
</evidence>
<keyword evidence="6 21" id="KW-1015">Disulfide bond</keyword>
<evidence type="ECO:0000256" key="19">
    <source>
        <dbReference type="PIRSR" id="PIRSR641708-1"/>
    </source>
</evidence>
<feature type="compositionally biased region" description="Low complexity" evidence="23">
    <location>
        <begin position="595"/>
        <end position="608"/>
    </location>
</feature>
<comment type="subunit">
    <text evidence="12">Monomer. Forms a complex with RARG and the SRA1 RNA in the nucleus.</text>
</comment>
<evidence type="ECO:0000256" key="3">
    <source>
        <dbReference type="ARBA" id="ARBA00009375"/>
    </source>
</evidence>
<comment type="subcellular location">
    <subcellularLocation>
        <location evidence="2">Nucleus</location>
    </subcellularLocation>
</comment>
<comment type="similarity">
    <text evidence="3">Belongs to the tRNA pseudouridine synthase TruA family.</text>
</comment>
<dbReference type="GO" id="GO:0004252">
    <property type="term" value="F:serine-type endopeptidase activity"/>
    <property type="evidence" value="ECO:0007669"/>
    <property type="project" value="InterPro"/>
</dbReference>
<feature type="disulfide bond" evidence="21">
    <location>
        <begin position="403"/>
        <end position="421"/>
    </location>
</feature>
<dbReference type="InterPro" id="IPR020097">
    <property type="entry name" value="PsdUridine_synth_TruA_a/b_dom"/>
</dbReference>
<comment type="catalytic activity">
    <reaction evidence="1">
        <text>a uridine in mRNA = a pseudouridine in mRNA</text>
        <dbReference type="Rhea" id="RHEA:56644"/>
        <dbReference type="Rhea" id="RHEA-COMP:14658"/>
        <dbReference type="Rhea" id="RHEA-COMP:14659"/>
        <dbReference type="ChEBI" id="CHEBI:65314"/>
        <dbReference type="ChEBI" id="CHEBI:65315"/>
    </reaction>
</comment>
<feature type="compositionally biased region" description="Pro residues" evidence="23">
    <location>
        <begin position="575"/>
        <end position="594"/>
    </location>
</feature>
<dbReference type="SMART" id="SM00032">
    <property type="entry name" value="CCP"/>
    <property type="match status" value="1"/>
</dbReference>
<dbReference type="PROSITE" id="PS01209">
    <property type="entry name" value="LDLRA_1"/>
    <property type="match status" value="2"/>
</dbReference>
<dbReference type="GO" id="GO:0031119">
    <property type="term" value="P:tRNA pseudouridine synthesis"/>
    <property type="evidence" value="ECO:0007669"/>
    <property type="project" value="InterPro"/>
</dbReference>
<dbReference type="Pfam" id="PF00089">
    <property type="entry name" value="Trypsin"/>
    <property type="match status" value="1"/>
</dbReference>
<evidence type="ECO:0000256" key="11">
    <source>
        <dbReference type="ARBA" id="ARBA00053709"/>
    </source>
</evidence>
<dbReference type="PRINTS" id="PR00261">
    <property type="entry name" value="LDLRECEPTOR"/>
</dbReference>
<sequence>MPNQSEPVKSEHLFKIMAHYYFLGTRFTRTVVTQPNIMSENKVIDTNQQEKRPLEEETEHDAKKIKTDTFVRIKKRNFAMMLGYLGKNYFGMQRNPGMATIEEELISAMLKAKLINSGDFETIQNINFQRAARTDKGVSAVRQTVSLKLPENPCKDTLNAHLPEDIRVFAIKRVTKGFNSKSQCDARTYSYTIPTFAFADENMEEFAETAEFVDVDKRMEQLSTIDGKPYHEYRLTKEKLEELREMLKLYEGTHNFHNFTSKVLPLDPRAKRFIMSFTTEDPFVVDDMEFITLKVKGQSFMLHQIRKMVAMSIGLLRKHINREIFDQAFERRKYDISRAPSLGLMLNIVHYDYYNKKYGSDGVHEKLDWMECEEEIREFEKTKILKDVFDTEIKEKAVQQYRCDDGQCVSGEALCDGLIDCVDGSDETRKICRSPRNPPCNPRTFRCDYGACVDGDAPCNGIKDCADNSDESPSRCGGVGGGGGDNNPSIGNLTCGVHQFRCDNGQCIHRTDMCDGNVDCNDRSDETALVCGSFGCPQTVFRCAYGACIDNDLKCNGVVNCADGSDEDRKMCGNPAPPPNPIDPWQPKPRPPPSTTTTTTSTTTTRRPQPNIPVVNTCALPAQPDNGSWVLDKRQCMGNAKYSDCDLDSGVRELDAGRVILYSCNSGFRLVGNNEVFCRFEGQWSATPTCERITCPGLSDETKTGSCTAANGSYIPCSQPMEPGSRGDLQCKEPTYRQDTTDITRNSKVLCSPDGQWLPKPILCLPVCGQASGIDGQPLIVDGQPATISAFPWHGTLYLDENGEKQFKCGATVIHKDLLVTASHCVYDDGRRQYRNPKKYYVAVGNTFRDYDTVYQGGYAQRSQVSGQQQRECTDLSYIYIPIRSHV</sequence>
<evidence type="ECO:0000256" key="10">
    <source>
        <dbReference type="ARBA" id="ARBA00052184"/>
    </source>
</evidence>
<keyword evidence="26" id="KW-1185">Reference proteome</keyword>
<dbReference type="Gene3D" id="2.40.10.10">
    <property type="entry name" value="Trypsin-like serine proteases"/>
    <property type="match status" value="1"/>
</dbReference>
<evidence type="ECO:0000256" key="17">
    <source>
        <dbReference type="ARBA" id="ARBA00080849"/>
    </source>
</evidence>
<evidence type="ECO:0000256" key="9">
    <source>
        <dbReference type="ARBA" id="ARBA00036943"/>
    </source>
</evidence>
<evidence type="ECO:0000256" key="2">
    <source>
        <dbReference type="ARBA" id="ARBA00004123"/>
    </source>
</evidence>
<keyword evidence="22" id="KW-0768">Sushi</keyword>
<dbReference type="CDD" id="cd00033">
    <property type="entry name" value="CCP"/>
    <property type="match status" value="1"/>
</dbReference>
<comment type="catalytic activity">
    <reaction evidence="10">
        <text>uridine(38/39/40) in tRNA = pseudouridine(38/39/40) in tRNA</text>
        <dbReference type="Rhea" id="RHEA:22376"/>
        <dbReference type="Rhea" id="RHEA-COMP:10085"/>
        <dbReference type="Rhea" id="RHEA-COMP:10087"/>
        <dbReference type="ChEBI" id="CHEBI:65314"/>
        <dbReference type="ChEBI" id="CHEBI:65315"/>
        <dbReference type="EC" id="5.4.99.12"/>
    </reaction>
</comment>
<feature type="disulfide bond" evidence="21">
    <location>
        <begin position="536"/>
        <end position="548"/>
    </location>
</feature>
<evidence type="ECO:0000313" key="26">
    <source>
        <dbReference type="Proteomes" id="UP000479190"/>
    </source>
</evidence>
<comment type="function">
    <text evidence="11">Pseudouridylate synthase that catalyzes pseudouridylation of tRNAs and mRNAs. Acts on positions 27/28 in the anticodon stem and also positions 34 and 36 in the anticodon of an intron containing tRNA. Also catalyzes pseudouridylation of mRNAs: mediates pseudouridylation of mRNAs with the consensus sequence 5'-UGUAG-3'. Acts as a regulator of pre-mRNA splicing by mediating pseudouridylation of pre-mRNAs at locations associated with alternatively spliced regions. Pseudouridylation of pre-mRNAs near splice sites directly regulates mRNA splicing and mRNA 3'-end processing. Involved in regulation of nuclear receptor activity through pseudouridylation of SRA1 mRNA.</text>
</comment>
<dbReference type="Pfam" id="PF00084">
    <property type="entry name" value="Sushi"/>
    <property type="match status" value="1"/>
</dbReference>
<feature type="disulfide bond" evidence="21">
    <location>
        <begin position="447"/>
        <end position="465"/>
    </location>
</feature>
<evidence type="ECO:0000256" key="20">
    <source>
        <dbReference type="PIRSR" id="PIRSR641708-2"/>
    </source>
</evidence>
<evidence type="ECO:0000256" key="13">
    <source>
        <dbReference type="ARBA" id="ARBA00066509"/>
    </source>
</evidence>
<dbReference type="OrthoDB" id="10256309at2759"/>
<dbReference type="GO" id="GO:1990481">
    <property type="term" value="P:mRNA pseudouridine synthesis"/>
    <property type="evidence" value="ECO:0007669"/>
    <property type="project" value="TreeGrafter"/>
</dbReference>
<dbReference type="Gene3D" id="3.30.70.580">
    <property type="entry name" value="Pseudouridine synthase I, catalytic domain, N-terminal subdomain"/>
    <property type="match status" value="1"/>
</dbReference>
<dbReference type="InterPro" id="IPR001254">
    <property type="entry name" value="Trypsin_dom"/>
</dbReference>
<evidence type="ECO:0000256" key="4">
    <source>
        <dbReference type="ARBA" id="ARBA00022664"/>
    </source>
</evidence>
<dbReference type="InterPro" id="IPR020094">
    <property type="entry name" value="TruA/RsuA/RluB/E/F_N"/>
</dbReference>
<evidence type="ECO:0000256" key="7">
    <source>
        <dbReference type="ARBA" id="ARBA00023235"/>
    </source>
</evidence>
<evidence type="ECO:0000256" key="8">
    <source>
        <dbReference type="ARBA" id="ARBA00023242"/>
    </source>
</evidence>
<dbReference type="Pfam" id="PF01416">
    <property type="entry name" value="PseudoU_synth_1"/>
    <property type="match status" value="1"/>
</dbReference>